<evidence type="ECO:0000256" key="3">
    <source>
        <dbReference type="ARBA" id="ARBA00023152"/>
    </source>
</evidence>
<dbReference type="Proteomes" id="UP000007030">
    <property type="component" value="Chromosome"/>
</dbReference>
<dbReference type="GO" id="GO:0006096">
    <property type="term" value="P:glycolytic process"/>
    <property type="evidence" value="ECO:0007669"/>
    <property type="project" value="UniProtKB-KW"/>
</dbReference>
<dbReference type="SUPFAM" id="SSF53254">
    <property type="entry name" value="Phosphoglycerate mutase-like"/>
    <property type="match status" value="1"/>
</dbReference>
<organism evidence="5 6">
    <name type="scientific">Marinithermus hydrothermalis (strain DSM 14884 / JCM 11576 / T1)</name>
    <dbReference type="NCBI Taxonomy" id="869210"/>
    <lineage>
        <taxon>Bacteria</taxon>
        <taxon>Thermotogati</taxon>
        <taxon>Deinococcota</taxon>
        <taxon>Deinococci</taxon>
        <taxon>Thermales</taxon>
        <taxon>Thermaceae</taxon>
        <taxon>Marinithermus</taxon>
    </lineage>
</organism>
<evidence type="ECO:0000256" key="4">
    <source>
        <dbReference type="ARBA" id="ARBA00023235"/>
    </source>
</evidence>
<dbReference type="SMART" id="SM00855">
    <property type="entry name" value="PGAM"/>
    <property type="match status" value="1"/>
</dbReference>
<dbReference type="eggNOG" id="COG0406">
    <property type="taxonomic scope" value="Bacteria"/>
</dbReference>
<keyword evidence="6" id="KW-1185">Reference proteome</keyword>
<keyword evidence="3" id="KW-0324">Glycolysis</keyword>
<dbReference type="GO" id="GO:0004619">
    <property type="term" value="F:phosphoglycerate mutase activity"/>
    <property type="evidence" value="ECO:0007669"/>
    <property type="project" value="UniProtKB-EC"/>
</dbReference>
<dbReference type="Pfam" id="PF00300">
    <property type="entry name" value="His_Phos_1"/>
    <property type="match status" value="1"/>
</dbReference>
<dbReference type="AlphaFoldDB" id="F2NKY2"/>
<dbReference type="STRING" id="869210.Marky_0419"/>
<dbReference type="KEGG" id="mhd:Marky_0419"/>
<evidence type="ECO:0000313" key="6">
    <source>
        <dbReference type="Proteomes" id="UP000007030"/>
    </source>
</evidence>
<keyword evidence="4" id="KW-0413">Isomerase</keyword>
<dbReference type="InterPro" id="IPR029033">
    <property type="entry name" value="His_PPase_superfam"/>
</dbReference>
<evidence type="ECO:0000256" key="1">
    <source>
        <dbReference type="ARBA" id="ARBA00006717"/>
    </source>
</evidence>
<accession>F2NKY2</accession>
<dbReference type="InterPro" id="IPR013078">
    <property type="entry name" value="His_Pase_superF_clade-1"/>
</dbReference>
<evidence type="ECO:0000256" key="2">
    <source>
        <dbReference type="ARBA" id="ARBA00012028"/>
    </source>
</evidence>
<protein>
    <recommendedName>
        <fullName evidence="2">phosphoglycerate mutase (2,3-diphosphoglycerate-dependent)</fullName>
        <ecNumber evidence="2">5.4.2.11</ecNumber>
    </recommendedName>
</protein>
<dbReference type="Gene3D" id="3.40.50.1240">
    <property type="entry name" value="Phosphoglycerate mutase-like"/>
    <property type="match status" value="1"/>
</dbReference>
<dbReference type="HOGENOM" id="CLU_033323_8_4_0"/>
<dbReference type="EMBL" id="CP002630">
    <property type="protein sequence ID" value="AEB11171.1"/>
    <property type="molecule type" value="Genomic_DNA"/>
</dbReference>
<proteinExistence type="inferred from homology"/>
<evidence type="ECO:0000313" key="5">
    <source>
        <dbReference type="EMBL" id="AEB11171.1"/>
    </source>
</evidence>
<dbReference type="InterPro" id="IPR005952">
    <property type="entry name" value="Phosphogly_mut1"/>
</dbReference>
<reference evidence="5 6" key="1">
    <citation type="journal article" date="2012" name="Stand. Genomic Sci.">
        <title>Complete genome sequence of the aerobic, heterotroph Marinithermus hydrothermalis type strain (T1(T)) from a deep-sea hydrothermal vent chimney.</title>
        <authorList>
            <person name="Copeland A."/>
            <person name="Gu W."/>
            <person name="Yasawong M."/>
            <person name="Lapidus A."/>
            <person name="Lucas S."/>
            <person name="Deshpande S."/>
            <person name="Pagani I."/>
            <person name="Tapia R."/>
            <person name="Cheng J.F."/>
            <person name="Goodwin L.A."/>
            <person name="Pitluck S."/>
            <person name="Liolios K."/>
            <person name="Ivanova N."/>
            <person name="Mavromatis K."/>
            <person name="Mikhailova N."/>
            <person name="Pati A."/>
            <person name="Chen A."/>
            <person name="Palaniappan K."/>
            <person name="Land M."/>
            <person name="Pan C."/>
            <person name="Brambilla E.M."/>
            <person name="Rohde M."/>
            <person name="Tindall B.J."/>
            <person name="Sikorski J."/>
            <person name="Goker M."/>
            <person name="Detter J.C."/>
            <person name="Bristow J."/>
            <person name="Eisen J.A."/>
            <person name="Markowitz V."/>
            <person name="Hugenholtz P."/>
            <person name="Kyrpides N.C."/>
            <person name="Klenk H.P."/>
            <person name="Woyke T."/>
        </authorList>
    </citation>
    <scope>NUCLEOTIDE SEQUENCE [LARGE SCALE GENOMIC DNA]</scope>
    <source>
        <strain evidence="6">DSM 14884 / JCM 11576 / T1</strain>
    </source>
</reference>
<gene>
    <name evidence="5" type="ordered locus">Marky_0419</name>
</gene>
<comment type="similarity">
    <text evidence="1">Belongs to the phosphoglycerate mutase family. BPG-dependent PGAM subfamily.</text>
</comment>
<dbReference type="EC" id="5.4.2.11" evidence="2"/>
<sequence length="218" mass="23678">MHVGILLTMGMLAHFLAGPHPKTTLLLTRAGPVENPEHLLYSHPGLPLAAEGRQAARALARRLADYPVRAVYTADSRAELEFARLVAEALGVPLEVRPALRERAWGAWEGLAFGEVEARWPELVRDWVQDEAGFRPPGGESVRDVWARACPCLEAVLAAHRGQGVLVVGNCTVNRAALALALPCLPPEEGLRLEQDYARLTVIEFYGSEGVVKALNLG</sequence>
<dbReference type="PANTHER" id="PTHR11931">
    <property type="entry name" value="PHOSPHOGLYCERATE MUTASE"/>
    <property type="match status" value="1"/>
</dbReference>
<name>F2NKY2_MARHT</name>